<evidence type="ECO:0000256" key="8">
    <source>
        <dbReference type="ARBA" id="ARBA00048617"/>
    </source>
</evidence>
<evidence type="ECO:0000256" key="9">
    <source>
        <dbReference type="RuleBase" id="RU366031"/>
    </source>
</evidence>
<proteinExistence type="inferred from homology"/>
<comment type="function">
    <text evidence="6 9">Catalyzes cyclization of the linear tetrapyrrole, hydroxymethylbilane, to the macrocyclic uroporphyrinogen III.</text>
</comment>
<dbReference type="GO" id="GO:0004852">
    <property type="term" value="F:uroporphyrinogen-III synthase activity"/>
    <property type="evidence" value="ECO:0007669"/>
    <property type="project" value="UniProtKB-UniRule"/>
</dbReference>
<dbReference type="GO" id="GO:0006782">
    <property type="term" value="P:protoporphyrinogen IX biosynthetic process"/>
    <property type="evidence" value="ECO:0007669"/>
    <property type="project" value="UniProtKB-UniRule"/>
</dbReference>
<accession>L0GXX3</accession>
<dbReference type="GO" id="GO:0006780">
    <property type="term" value="P:uroporphyrinogen III biosynthetic process"/>
    <property type="evidence" value="ECO:0007669"/>
    <property type="project" value="UniProtKB-UniRule"/>
</dbReference>
<comment type="catalytic activity">
    <reaction evidence="8 9">
        <text>hydroxymethylbilane = uroporphyrinogen III + H2O</text>
        <dbReference type="Rhea" id="RHEA:18965"/>
        <dbReference type="ChEBI" id="CHEBI:15377"/>
        <dbReference type="ChEBI" id="CHEBI:57308"/>
        <dbReference type="ChEBI" id="CHEBI:57845"/>
        <dbReference type="EC" id="4.2.1.75"/>
    </reaction>
</comment>
<dbReference type="OrthoDB" id="9787650at2"/>
<dbReference type="InterPro" id="IPR003754">
    <property type="entry name" value="4pyrrol_synth_uPrphyn_synth"/>
</dbReference>
<dbReference type="SUPFAM" id="SSF69618">
    <property type="entry name" value="HemD-like"/>
    <property type="match status" value="1"/>
</dbReference>
<evidence type="ECO:0000256" key="1">
    <source>
        <dbReference type="ARBA" id="ARBA00004772"/>
    </source>
</evidence>
<dbReference type="AlphaFoldDB" id="L0GXX3"/>
<feature type="domain" description="Tetrapyrrole biosynthesis uroporphyrinogen III synthase" evidence="10">
    <location>
        <begin position="25"/>
        <end position="245"/>
    </location>
</feature>
<dbReference type="UniPathway" id="UPA00251">
    <property type="reaction ID" value="UER00320"/>
</dbReference>
<comment type="similarity">
    <text evidence="2 9">Belongs to the uroporphyrinogen-III synthase family.</text>
</comment>
<evidence type="ECO:0000256" key="2">
    <source>
        <dbReference type="ARBA" id="ARBA00008133"/>
    </source>
</evidence>
<evidence type="ECO:0000313" key="12">
    <source>
        <dbReference type="Proteomes" id="UP000010816"/>
    </source>
</evidence>
<name>L0GXX3_9GAMM</name>
<dbReference type="PANTHER" id="PTHR38042:SF1">
    <property type="entry name" value="UROPORPHYRINOGEN-III SYNTHASE, CHLOROPLASTIC"/>
    <property type="match status" value="1"/>
</dbReference>
<dbReference type="KEGG" id="tmb:Thimo_1360"/>
<dbReference type="EMBL" id="CP003051">
    <property type="protein sequence ID" value="AGA90154.1"/>
    <property type="molecule type" value="Genomic_DNA"/>
</dbReference>
<evidence type="ECO:0000259" key="10">
    <source>
        <dbReference type="Pfam" id="PF02602"/>
    </source>
</evidence>
<dbReference type="Gene3D" id="3.40.50.10090">
    <property type="match status" value="2"/>
</dbReference>
<organism evidence="11 12">
    <name type="scientific">Thioflavicoccus mobilis 8321</name>
    <dbReference type="NCBI Taxonomy" id="765912"/>
    <lineage>
        <taxon>Bacteria</taxon>
        <taxon>Pseudomonadati</taxon>
        <taxon>Pseudomonadota</taxon>
        <taxon>Gammaproteobacteria</taxon>
        <taxon>Chromatiales</taxon>
        <taxon>Chromatiaceae</taxon>
        <taxon>Thioflavicoccus</taxon>
    </lineage>
</organism>
<dbReference type="Proteomes" id="UP000010816">
    <property type="component" value="Chromosome"/>
</dbReference>
<evidence type="ECO:0000256" key="5">
    <source>
        <dbReference type="ARBA" id="ARBA00023244"/>
    </source>
</evidence>
<keyword evidence="12" id="KW-1185">Reference proteome</keyword>
<evidence type="ECO:0000256" key="3">
    <source>
        <dbReference type="ARBA" id="ARBA00013109"/>
    </source>
</evidence>
<dbReference type="eggNOG" id="COG1587">
    <property type="taxonomic scope" value="Bacteria"/>
</dbReference>
<sequence>MTTTGRLAGRGVLVTRPAAQAERLCGLIEAAGGRAIRLPVLDIEPAADPAPLCRLFAERWDLLVFVSRNAVELALALLPAGRLPTGPRLAAVGRATAEALAAAGRGPDLVPAGRYDSETLLALPELADVRGWRVLIVRGEGGRALLRDTLASRGAEVAYAEVYRRVLPSVDVGTLVARWDEEVAVTMATSDEALQNLLTLVGPAGRAALLATPLVVVAERTGELAGRLGFGEVAVAERADDGSILAACCALVGSVAR</sequence>
<dbReference type="CDD" id="cd06578">
    <property type="entry name" value="HemD"/>
    <property type="match status" value="1"/>
</dbReference>
<keyword evidence="5 9" id="KW-0627">Porphyrin biosynthesis</keyword>
<dbReference type="STRING" id="765912.Thimo_1360"/>
<protein>
    <recommendedName>
        <fullName evidence="7 9">Uroporphyrinogen-III synthase</fullName>
        <ecNumber evidence="3 9">4.2.1.75</ecNumber>
    </recommendedName>
</protein>
<gene>
    <name evidence="11" type="ORF">Thimo_1360</name>
</gene>
<evidence type="ECO:0000313" key="11">
    <source>
        <dbReference type="EMBL" id="AGA90154.1"/>
    </source>
</evidence>
<comment type="pathway">
    <text evidence="1 9">Porphyrin-containing compound metabolism; protoporphyrin-IX biosynthesis; coproporphyrinogen-III from 5-aminolevulinate: step 3/4.</text>
</comment>
<dbReference type="InterPro" id="IPR039793">
    <property type="entry name" value="UROS/Hem4"/>
</dbReference>
<reference evidence="11 12" key="1">
    <citation type="submission" date="2011-09" db="EMBL/GenBank/DDBJ databases">
        <title>Complete sequence of chromosome of Thioflavicoccus mobilis 8321.</title>
        <authorList>
            <consortium name="US DOE Joint Genome Institute"/>
            <person name="Lucas S."/>
            <person name="Han J."/>
            <person name="Lapidus A."/>
            <person name="Cheng J.-F."/>
            <person name="Goodwin L."/>
            <person name="Pitluck S."/>
            <person name="Peters L."/>
            <person name="Ovchinnikova G."/>
            <person name="Lu M."/>
            <person name="Detter J.C."/>
            <person name="Han C."/>
            <person name="Tapia R."/>
            <person name="Land M."/>
            <person name="Hauser L."/>
            <person name="Kyrpides N."/>
            <person name="Ivanova N."/>
            <person name="Pagani I."/>
            <person name="Vogl K."/>
            <person name="Liu Z."/>
            <person name="Imhoff J."/>
            <person name="Thiel V."/>
            <person name="Frigaard N.-U."/>
            <person name="Bryant D."/>
            <person name="Woyke T."/>
        </authorList>
    </citation>
    <scope>NUCLEOTIDE SEQUENCE [LARGE SCALE GENOMIC DNA]</scope>
    <source>
        <strain evidence="11 12">8321</strain>
    </source>
</reference>
<dbReference type="RefSeq" id="WP_015280298.1">
    <property type="nucleotide sequence ID" value="NC_019940.1"/>
</dbReference>
<dbReference type="HOGENOM" id="CLU_011276_9_4_6"/>
<dbReference type="EC" id="4.2.1.75" evidence="3 9"/>
<dbReference type="InterPro" id="IPR036108">
    <property type="entry name" value="4pyrrol_syn_uPrphyn_synt_sf"/>
</dbReference>
<evidence type="ECO:0000256" key="7">
    <source>
        <dbReference type="ARBA" id="ARBA00040167"/>
    </source>
</evidence>
<dbReference type="Pfam" id="PF02602">
    <property type="entry name" value="HEM4"/>
    <property type="match status" value="1"/>
</dbReference>
<evidence type="ECO:0000256" key="6">
    <source>
        <dbReference type="ARBA" id="ARBA00037589"/>
    </source>
</evidence>
<keyword evidence="4 9" id="KW-0456">Lyase</keyword>
<dbReference type="PATRIC" id="fig|765912.4.peg.1328"/>
<evidence type="ECO:0000256" key="4">
    <source>
        <dbReference type="ARBA" id="ARBA00023239"/>
    </source>
</evidence>
<dbReference type="PANTHER" id="PTHR38042">
    <property type="entry name" value="UROPORPHYRINOGEN-III SYNTHASE, CHLOROPLASTIC"/>
    <property type="match status" value="1"/>
</dbReference>